<dbReference type="EMBL" id="FNNF01000018">
    <property type="protein sequence ID" value="SDW50953.1"/>
    <property type="molecule type" value="Genomic_DNA"/>
</dbReference>
<dbReference type="OrthoDB" id="1711086at2"/>
<evidence type="ECO:0000313" key="2">
    <source>
        <dbReference type="Proteomes" id="UP000182429"/>
    </source>
</evidence>
<dbReference type="STRING" id="1630.SAMN05216514_105103"/>
<organism evidence="1 2">
    <name type="scientific">Kandleria vitulina</name>
    <dbReference type="NCBI Taxonomy" id="1630"/>
    <lineage>
        <taxon>Bacteria</taxon>
        <taxon>Bacillati</taxon>
        <taxon>Bacillota</taxon>
        <taxon>Erysipelotrichia</taxon>
        <taxon>Erysipelotrichales</taxon>
        <taxon>Coprobacillaceae</taxon>
        <taxon>Kandleria</taxon>
    </lineage>
</organism>
<dbReference type="Pfam" id="PF20069">
    <property type="entry name" value="DUF6465"/>
    <property type="match status" value="1"/>
</dbReference>
<dbReference type="Proteomes" id="UP000182429">
    <property type="component" value="Unassembled WGS sequence"/>
</dbReference>
<name>A0A1H2U411_9FIRM</name>
<proteinExistence type="predicted"/>
<dbReference type="AlphaFoldDB" id="A0A1H2U411"/>
<evidence type="ECO:0000313" key="1">
    <source>
        <dbReference type="EMBL" id="SDW50953.1"/>
    </source>
</evidence>
<gene>
    <name evidence="1" type="ORF">SAMN04487759_11822</name>
</gene>
<reference evidence="1 2" key="1">
    <citation type="submission" date="2016-10" db="EMBL/GenBank/DDBJ databases">
        <authorList>
            <person name="de Groot N.N."/>
        </authorList>
    </citation>
    <scope>NUCLEOTIDE SEQUENCE [LARGE SCALE GENOMIC DNA]</scope>
    <source>
        <strain evidence="1 2">S3b</strain>
    </source>
</reference>
<protein>
    <submittedName>
        <fullName evidence="1">Uncharacterized protein</fullName>
    </submittedName>
</protein>
<accession>A0A1H2U411</accession>
<sequence>MVPNIQIQTNSFVANVQDIKKIIKLHLKASDITLKSIDSLEIYILPEDGSLYYVATTTDHRIFKNEQPLFV</sequence>
<dbReference type="RefSeq" id="WP_074686464.1">
    <property type="nucleotide sequence ID" value="NZ_FNNF01000018.1"/>
</dbReference>
<dbReference type="InterPro" id="IPR046313">
    <property type="entry name" value="DUF6465"/>
</dbReference>